<dbReference type="SUPFAM" id="SSF53474">
    <property type="entry name" value="alpha/beta-Hydrolases"/>
    <property type="match status" value="1"/>
</dbReference>
<reference evidence="3 4" key="1">
    <citation type="submission" date="2011-10" db="EMBL/GenBank/DDBJ databases">
        <authorList>
            <person name="Genoscope - CEA"/>
        </authorList>
    </citation>
    <scope>NUCLEOTIDE SEQUENCE [LARGE SCALE GENOMIC DNA]</scope>
    <source>
        <strain evidence="3 4">RCC 1105</strain>
    </source>
</reference>
<accession>K8EC63</accession>
<feature type="region of interest" description="Disordered" evidence="1">
    <location>
        <begin position="183"/>
        <end position="214"/>
    </location>
</feature>
<feature type="region of interest" description="Disordered" evidence="1">
    <location>
        <begin position="1"/>
        <end position="20"/>
    </location>
</feature>
<name>K8EC63_9CHLO</name>
<protein>
    <recommendedName>
        <fullName evidence="2">Serine aminopeptidase S33 domain-containing protein</fullName>
    </recommendedName>
</protein>
<evidence type="ECO:0000259" key="2">
    <source>
        <dbReference type="Pfam" id="PF12146"/>
    </source>
</evidence>
<dbReference type="InterPro" id="IPR022742">
    <property type="entry name" value="Hydrolase_4"/>
</dbReference>
<proteinExistence type="predicted"/>
<dbReference type="Gene3D" id="3.40.50.1820">
    <property type="entry name" value="alpha/beta hydrolase"/>
    <property type="match status" value="1"/>
</dbReference>
<evidence type="ECO:0000256" key="1">
    <source>
        <dbReference type="SAM" id="MobiDB-lite"/>
    </source>
</evidence>
<feature type="compositionally biased region" description="Basic residues" evidence="1">
    <location>
        <begin position="195"/>
        <end position="204"/>
    </location>
</feature>
<dbReference type="STRING" id="41875.K8EC63"/>
<gene>
    <name evidence="3" type="ORF">Bathy03g03600</name>
</gene>
<keyword evidence="4" id="KW-1185">Reference proteome</keyword>
<feature type="region of interest" description="Disordered" evidence="1">
    <location>
        <begin position="59"/>
        <end position="92"/>
    </location>
</feature>
<dbReference type="eggNOG" id="KOG1455">
    <property type="taxonomic scope" value="Eukaryota"/>
</dbReference>
<dbReference type="AlphaFoldDB" id="K8EC63"/>
<sequence>MRTKKNKNDEDDEDPLHHLPRKNWEKECALKCANISRTGFFVNAQGMKIRWYAWDASGNDGHGKKSSSGKDAKKNDGRRRATLEEKDEEKDQEEIGVVVGAHGSGAHAMFEWLQSIPMGTARNKYKNSWIERMNKKGLTFYAYDHQGAGRSECARGCKAFMERESDLVEDNARFMKLVRERHCGGNTNDDENSRGSRRGSRNRNRSSGNNGGRKKVFAAGVSMGGFVVARAAIEYPKLFADGVVLLCPMLSLKKLRAHASNRIILKILRLFSIFTPTWEVGKTHKNKKFPLCQKEMEDDPLCWPSGVRGIRARTASECYFGTVRLNKPGVIEKFTHPVIAFHSVEDPMTDCSGSESFIERCRSKDKTMVRCSDVFHHDLQHVSGYSEPIGEEMCQWLTKRA</sequence>
<dbReference type="KEGG" id="bpg:Bathy03g03600"/>
<dbReference type="GeneID" id="19016897"/>
<evidence type="ECO:0000313" key="4">
    <source>
        <dbReference type="Proteomes" id="UP000198341"/>
    </source>
</evidence>
<organism evidence="3 4">
    <name type="scientific">Bathycoccus prasinos</name>
    <dbReference type="NCBI Taxonomy" id="41875"/>
    <lineage>
        <taxon>Eukaryota</taxon>
        <taxon>Viridiplantae</taxon>
        <taxon>Chlorophyta</taxon>
        <taxon>Mamiellophyceae</taxon>
        <taxon>Mamiellales</taxon>
        <taxon>Bathycoccaceae</taxon>
        <taxon>Bathycoccus</taxon>
    </lineage>
</organism>
<dbReference type="Pfam" id="PF12146">
    <property type="entry name" value="Hydrolase_4"/>
    <property type="match status" value="2"/>
</dbReference>
<dbReference type="InterPro" id="IPR029058">
    <property type="entry name" value="AB_hydrolase_fold"/>
</dbReference>
<feature type="domain" description="Serine aminopeptidase S33" evidence="2">
    <location>
        <begin position="123"/>
        <end position="182"/>
    </location>
</feature>
<dbReference type="InterPro" id="IPR051044">
    <property type="entry name" value="MAG_DAG_Lipase"/>
</dbReference>
<evidence type="ECO:0000313" key="3">
    <source>
        <dbReference type="EMBL" id="CCO15572.1"/>
    </source>
</evidence>
<dbReference type="RefSeq" id="XP_007514135.1">
    <property type="nucleotide sequence ID" value="XM_007514073.1"/>
</dbReference>
<dbReference type="PANTHER" id="PTHR11614">
    <property type="entry name" value="PHOSPHOLIPASE-RELATED"/>
    <property type="match status" value="1"/>
</dbReference>
<dbReference type="EMBL" id="FO082276">
    <property type="protein sequence ID" value="CCO15572.1"/>
    <property type="molecule type" value="Genomic_DNA"/>
</dbReference>
<feature type="compositionally biased region" description="Basic and acidic residues" evidence="1">
    <location>
        <begin position="68"/>
        <end position="84"/>
    </location>
</feature>
<dbReference type="Proteomes" id="UP000198341">
    <property type="component" value="Chromosome 3"/>
</dbReference>
<dbReference type="OrthoDB" id="2498029at2759"/>
<feature type="domain" description="Serine aminopeptidase S33" evidence="2">
    <location>
        <begin position="210"/>
        <end position="377"/>
    </location>
</feature>